<dbReference type="InterPro" id="IPR019819">
    <property type="entry name" value="Carboxylesterase_B_CS"/>
</dbReference>
<dbReference type="GO" id="GO:0016787">
    <property type="term" value="F:hydrolase activity"/>
    <property type="evidence" value="ECO:0007669"/>
    <property type="project" value="UniProtKB-KW"/>
</dbReference>
<dbReference type="Pfam" id="PF00135">
    <property type="entry name" value="COesterase"/>
    <property type="match status" value="1"/>
</dbReference>
<dbReference type="OrthoDB" id="408631at2759"/>
<sequence>MFALSSLKNFLHAALISLVLTHTIDATPVVDLGIRYAAAPTGSLRFQAPAPPPKISGIQQAFDDPPQCYQGVFGASSTSPFVARDVEETEDCLFLSVYSPNLNPTALLPTIIWIHGGGYAIGSASQYNGADLVQDSNNQVVVVVIQYRLGLFGFLAGQEMKDDGALNAGLRQLTKNLPSDGSTRISINSGAILPKLPFGGQSAGSSYICTMDSVSAQWTARRWDINTNVNLASFEYTFPFGPVIDGSFITRSPTDALMQGQLNRVDKLLAVTNTNEGVIFVNQSVEYDVAEYVRNLFPLLGVNAIMGEGQPFSSAHGQDVVNYFPSFTAFNYTLIYNNTAFINAFTQSFISRWEGDAEIEMVFNETESGVPDIAPVDTSSDLLERCEFWKSVRYLIGQ</sequence>
<evidence type="ECO:0000259" key="2">
    <source>
        <dbReference type="Pfam" id="PF00135"/>
    </source>
</evidence>
<dbReference type="PANTHER" id="PTHR11559">
    <property type="entry name" value="CARBOXYLESTERASE"/>
    <property type="match status" value="1"/>
</dbReference>
<keyword evidence="4" id="KW-1185">Reference proteome</keyword>
<dbReference type="InterPro" id="IPR050309">
    <property type="entry name" value="Type-B_Carboxylest/Lipase"/>
</dbReference>
<dbReference type="PROSITE" id="PS00941">
    <property type="entry name" value="CARBOXYLESTERASE_B_2"/>
    <property type="match status" value="1"/>
</dbReference>
<dbReference type="Proteomes" id="UP000623467">
    <property type="component" value="Unassembled WGS sequence"/>
</dbReference>
<dbReference type="InterPro" id="IPR029058">
    <property type="entry name" value="AB_hydrolase_fold"/>
</dbReference>
<dbReference type="EMBL" id="JACAZH010000019">
    <property type="protein sequence ID" value="KAF7346433.1"/>
    <property type="molecule type" value="Genomic_DNA"/>
</dbReference>
<feature type="signal peptide" evidence="1">
    <location>
        <begin position="1"/>
        <end position="26"/>
    </location>
</feature>
<proteinExistence type="predicted"/>
<feature type="chain" id="PRO_5034803749" evidence="1">
    <location>
        <begin position="27"/>
        <end position="398"/>
    </location>
</feature>
<keyword evidence="3" id="KW-0378">Hydrolase</keyword>
<keyword evidence="1" id="KW-0732">Signal</keyword>
<protein>
    <submittedName>
        <fullName evidence="3">Carboxylic ester hydrolase</fullName>
    </submittedName>
</protein>
<accession>A0A8H6XS05</accession>
<comment type="caution">
    <text evidence="3">The sequence shown here is derived from an EMBL/GenBank/DDBJ whole genome shotgun (WGS) entry which is preliminary data.</text>
</comment>
<evidence type="ECO:0000313" key="4">
    <source>
        <dbReference type="Proteomes" id="UP000623467"/>
    </source>
</evidence>
<dbReference type="InterPro" id="IPR002018">
    <property type="entry name" value="CarbesteraseB"/>
</dbReference>
<name>A0A8H6XS05_9AGAR</name>
<dbReference type="Gene3D" id="3.40.50.1820">
    <property type="entry name" value="alpha/beta hydrolase"/>
    <property type="match status" value="2"/>
</dbReference>
<gene>
    <name evidence="3" type="ORF">MSAN_01871300</name>
</gene>
<evidence type="ECO:0000313" key="3">
    <source>
        <dbReference type="EMBL" id="KAF7346433.1"/>
    </source>
</evidence>
<reference evidence="3" key="1">
    <citation type="submission" date="2020-05" db="EMBL/GenBank/DDBJ databases">
        <title>Mycena genomes resolve the evolution of fungal bioluminescence.</title>
        <authorList>
            <person name="Tsai I.J."/>
        </authorList>
    </citation>
    <scope>NUCLEOTIDE SEQUENCE</scope>
    <source>
        <strain evidence="3">160909Yilan</strain>
    </source>
</reference>
<dbReference type="SUPFAM" id="SSF53474">
    <property type="entry name" value="alpha/beta-Hydrolases"/>
    <property type="match status" value="1"/>
</dbReference>
<dbReference type="AlphaFoldDB" id="A0A8H6XS05"/>
<organism evidence="3 4">
    <name type="scientific">Mycena sanguinolenta</name>
    <dbReference type="NCBI Taxonomy" id="230812"/>
    <lineage>
        <taxon>Eukaryota</taxon>
        <taxon>Fungi</taxon>
        <taxon>Dikarya</taxon>
        <taxon>Basidiomycota</taxon>
        <taxon>Agaricomycotina</taxon>
        <taxon>Agaricomycetes</taxon>
        <taxon>Agaricomycetidae</taxon>
        <taxon>Agaricales</taxon>
        <taxon>Marasmiineae</taxon>
        <taxon>Mycenaceae</taxon>
        <taxon>Mycena</taxon>
    </lineage>
</organism>
<evidence type="ECO:0000256" key="1">
    <source>
        <dbReference type="SAM" id="SignalP"/>
    </source>
</evidence>
<feature type="domain" description="Carboxylesterase type B" evidence="2">
    <location>
        <begin position="32"/>
        <end position="170"/>
    </location>
</feature>